<comment type="caution">
    <text evidence="2">The sequence shown here is derived from an EMBL/GenBank/DDBJ whole genome shotgun (WGS) entry which is preliminary data.</text>
</comment>
<dbReference type="PATRIC" id="fig|48936.3.peg.2460"/>
<accession>A0A0B9A5F4</accession>
<dbReference type="EMBL" id="JRVC01000011">
    <property type="protein sequence ID" value="KHS45846.1"/>
    <property type="molecule type" value="Genomic_DNA"/>
</dbReference>
<sequence length="164" mass="17477">MIRIASIALAAGLALLGGNAAAMDAAVASQLCLDSRIRANAARLIGEWSQSYPFARVIIGDDGRFGDVGIPSPAVTGASFVVCGASYNLVKTGRDGRAFRVSIDRFYFRVTDNGSGYQVSLEDLPATLDGTTMTSRELIGRFKIDGRPYTDILAENQRRIGLGQ</sequence>
<dbReference type="Proteomes" id="UP000031338">
    <property type="component" value="Unassembled WGS sequence"/>
</dbReference>
<proteinExistence type="predicted"/>
<reference evidence="2 3" key="1">
    <citation type="submission" date="2014-10" db="EMBL/GenBank/DDBJ databases">
        <title>Draft genome sequence of Novosphingobium subterraneum DSM 12447.</title>
        <authorList>
            <person name="Gan H.M."/>
            <person name="Gan H.Y."/>
            <person name="Savka M.A."/>
        </authorList>
    </citation>
    <scope>NUCLEOTIDE SEQUENCE [LARGE SCALE GENOMIC DNA]</scope>
    <source>
        <strain evidence="2 3">DSM 12447</strain>
    </source>
</reference>
<protein>
    <submittedName>
        <fullName evidence="2">Uncharacterized protein</fullName>
    </submittedName>
</protein>
<dbReference type="AlphaFoldDB" id="A0A0B9A5F4"/>
<evidence type="ECO:0000313" key="2">
    <source>
        <dbReference type="EMBL" id="KHS45846.1"/>
    </source>
</evidence>
<keyword evidence="1" id="KW-0732">Signal</keyword>
<dbReference type="STRING" id="48936.NJ75_02451"/>
<gene>
    <name evidence="2" type="ORF">NJ75_02451</name>
</gene>
<feature type="signal peptide" evidence="1">
    <location>
        <begin position="1"/>
        <end position="22"/>
    </location>
</feature>
<evidence type="ECO:0000256" key="1">
    <source>
        <dbReference type="SAM" id="SignalP"/>
    </source>
</evidence>
<organism evidence="2 3">
    <name type="scientific">Novosphingobium subterraneum</name>
    <dbReference type="NCBI Taxonomy" id="48936"/>
    <lineage>
        <taxon>Bacteria</taxon>
        <taxon>Pseudomonadati</taxon>
        <taxon>Pseudomonadota</taxon>
        <taxon>Alphaproteobacteria</taxon>
        <taxon>Sphingomonadales</taxon>
        <taxon>Sphingomonadaceae</taxon>
        <taxon>Novosphingobium</taxon>
    </lineage>
</organism>
<feature type="chain" id="PRO_5002127606" evidence="1">
    <location>
        <begin position="23"/>
        <end position="164"/>
    </location>
</feature>
<name>A0A0B9A5F4_9SPHN</name>
<evidence type="ECO:0000313" key="3">
    <source>
        <dbReference type="Proteomes" id="UP000031338"/>
    </source>
</evidence>
<keyword evidence="3" id="KW-1185">Reference proteome</keyword>